<feature type="region of interest" description="Disordered" evidence="1">
    <location>
        <begin position="1770"/>
        <end position="1816"/>
    </location>
</feature>
<name>A0A7R9CLW7_TIMPO</name>
<dbReference type="FunFam" id="3.40.50.300:FF:000419">
    <property type="entry name" value="Probable helicase with zinc finger domain"/>
    <property type="match status" value="1"/>
</dbReference>
<dbReference type="InterPro" id="IPR047187">
    <property type="entry name" value="SF1_C_Upf1"/>
</dbReference>
<feature type="compositionally biased region" description="Pro residues" evidence="1">
    <location>
        <begin position="1798"/>
        <end position="1809"/>
    </location>
</feature>
<protein>
    <recommendedName>
        <fullName evidence="2">C2H2-type domain-containing protein</fullName>
    </recommendedName>
</protein>
<feature type="region of interest" description="Disordered" evidence="1">
    <location>
        <begin position="873"/>
        <end position="894"/>
    </location>
</feature>
<dbReference type="PANTHER" id="PTHR10887:SF365">
    <property type="entry name" value="HELICASE WITH ZINC FINGER DOMAIN-RELATED"/>
    <property type="match status" value="1"/>
</dbReference>
<feature type="domain" description="C2H2-type" evidence="2">
    <location>
        <begin position="271"/>
        <end position="293"/>
    </location>
</feature>
<dbReference type="Gene3D" id="1.25.40.10">
    <property type="entry name" value="Tetratricopeptide repeat domain"/>
    <property type="match status" value="1"/>
</dbReference>
<evidence type="ECO:0000259" key="2">
    <source>
        <dbReference type="PROSITE" id="PS00028"/>
    </source>
</evidence>
<dbReference type="InterPro" id="IPR041679">
    <property type="entry name" value="DNA2/NAM7-like_C"/>
</dbReference>
<dbReference type="Pfam" id="PF07145">
    <property type="entry name" value="PAM2"/>
    <property type="match status" value="1"/>
</dbReference>
<dbReference type="EMBL" id="OD000548">
    <property type="protein sequence ID" value="CAD7398113.1"/>
    <property type="molecule type" value="Genomic_DNA"/>
</dbReference>
<gene>
    <name evidence="3" type="ORF">TPSB3V08_LOCUS1509</name>
</gene>
<reference evidence="3" key="1">
    <citation type="submission" date="2020-11" db="EMBL/GenBank/DDBJ databases">
        <authorList>
            <person name="Tran Van P."/>
        </authorList>
    </citation>
    <scope>NUCLEOTIDE SEQUENCE</scope>
</reference>
<dbReference type="GO" id="GO:0043186">
    <property type="term" value="C:P granule"/>
    <property type="evidence" value="ECO:0007669"/>
    <property type="project" value="TreeGrafter"/>
</dbReference>
<dbReference type="InterPro" id="IPR011990">
    <property type="entry name" value="TPR-like_helical_dom_sf"/>
</dbReference>
<dbReference type="SUPFAM" id="SSF48452">
    <property type="entry name" value="TPR-like"/>
    <property type="match status" value="1"/>
</dbReference>
<dbReference type="PANTHER" id="PTHR10887">
    <property type="entry name" value="DNA2/NAM7 HELICASE FAMILY"/>
    <property type="match status" value="1"/>
</dbReference>
<dbReference type="CDD" id="cd18077">
    <property type="entry name" value="DEXXQc_HELZ"/>
    <property type="match status" value="1"/>
</dbReference>
<dbReference type="InterPro" id="IPR041677">
    <property type="entry name" value="DNA2/NAM7_AAA_11"/>
</dbReference>
<dbReference type="InterPro" id="IPR013087">
    <property type="entry name" value="Znf_C2H2_type"/>
</dbReference>
<dbReference type="Pfam" id="PF13087">
    <property type="entry name" value="AAA_12"/>
    <property type="match status" value="1"/>
</dbReference>
<proteinExistence type="predicted"/>
<dbReference type="GO" id="GO:0004386">
    <property type="term" value="F:helicase activity"/>
    <property type="evidence" value="ECO:0007669"/>
    <property type="project" value="InterPro"/>
</dbReference>
<feature type="region of interest" description="Disordered" evidence="1">
    <location>
        <begin position="1504"/>
        <end position="1529"/>
    </location>
</feature>
<dbReference type="InterPro" id="IPR049569">
    <property type="entry name" value="HELZ_DEAD-box_1"/>
</dbReference>
<accession>A0A7R9CLW7</accession>
<dbReference type="CDD" id="cd18808">
    <property type="entry name" value="SF1_C_Upf1"/>
    <property type="match status" value="1"/>
</dbReference>
<dbReference type="InterPro" id="IPR045055">
    <property type="entry name" value="DNA2/NAM7-like"/>
</dbReference>
<evidence type="ECO:0000313" key="3">
    <source>
        <dbReference type="EMBL" id="CAD7398113.1"/>
    </source>
</evidence>
<dbReference type="PROSITE" id="PS00028">
    <property type="entry name" value="ZINC_FINGER_C2H2_1"/>
    <property type="match status" value="1"/>
</dbReference>
<dbReference type="GO" id="GO:0035194">
    <property type="term" value="P:regulatory ncRNA-mediated post-transcriptional gene silencing"/>
    <property type="evidence" value="ECO:0007669"/>
    <property type="project" value="TreeGrafter"/>
</dbReference>
<dbReference type="Gene3D" id="3.40.50.300">
    <property type="entry name" value="P-loop containing nucleotide triphosphate hydrolases"/>
    <property type="match status" value="2"/>
</dbReference>
<dbReference type="Pfam" id="PF13086">
    <property type="entry name" value="AAA_11"/>
    <property type="match status" value="2"/>
</dbReference>
<dbReference type="InterPro" id="IPR009818">
    <property type="entry name" value="PAM2_motif"/>
</dbReference>
<organism evidence="3">
    <name type="scientific">Timema poppense</name>
    <name type="common">Walking stick</name>
    <dbReference type="NCBI Taxonomy" id="170557"/>
    <lineage>
        <taxon>Eukaryota</taxon>
        <taxon>Metazoa</taxon>
        <taxon>Ecdysozoa</taxon>
        <taxon>Arthropoda</taxon>
        <taxon>Hexapoda</taxon>
        <taxon>Insecta</taxon>
        <taxon>Pterygota</taxon>
        <taxon>Neoptera</taxon>
        <taxon>Polyneoptera</taxon>
        <taxon>Phasmatodea</taxon>
        <taxon>Timematodea</taxon>
        <taxon>Timematoidea</taxon>
        <taxon>Timematidae</taxon>
        <taxon>Timema</taxon>
    </lineage>
</organism>
<dbReference type="GO" id="GO:0005829">
    <property type="term" value="C:cytosol"/>
    <property type="evidence" value="ECO:0007669"/>
    <property type="project" value="TreeGrafter"/>
</dbReference>
<dbReference type="InterPro" id="IPR027417">
    <property type="entry name" value="P-loop_NTPase"/>
</dbReference>
<evidence type="ECO:0000256" key="1">
    <source>
        <dbReference type="SAM" id="MobiDB-lite"/>
    </source>
</evidence>
<sequence>MNHVENQALELLRRRDWSRAAELFDQLLGPALGNDVSQEKLITLLLGRSECCSELGHHDVVVSDCRRIIKLHGVGNHGGRARRRLVHALFSMRRFAEAEAAAREWLITASQETCVVMSSMLKQVPYKPVAGGGPSNQPEAVKMLERLRIVLQMANGHEPVNTEQKPHEYMGVTPRLEHWTGGIINEQSTRPRKHPVELIRDMHNGEPAPRRVPPKLPGEIMNRMDPESDPRIQNFHPQIEHVPMLRNSEDNPSLVVEDDLEISGDGSLPVCSYCCLTFSERAELRAHCQSQAHQTVIMSDEGRDWKWRPPPRGLTADHYTLCESWADSCRYGAQCVEAHGAEELAEWRERFEYRRMKMQRACEKELFGKSYTEQLLERWVQAPSPEKVMREKLSCVDETCSDDLVTTVSSKVSHKDWVFVLKTNLALRVVALLQDAHRNHFTLRYVSSSHPARQVFSEWTPTNDQEWSLPPVTGLDLQADHDTPLQLEHRVKVGFATDIYGTFRQSVVFDLGEEPVLVRHLCVDVVPVTDADRMREIRKGLVLSSVERWDATNADIIPFSSAVTPLVSTPEAVAKDSERERDLLSAYPSPRADTFTLTQCTVTERKLTRNNYRARMHELLGVEEMARYEQVARYNLTARLRLADCYLLAPSGMATSTAKYAHSGELFALMNLGKDVSEDTSAGRLILNNCTTVLMAATTPSDDTALSLRSQKRSSLGLDGEEGTNPRGVVFEALIEDKGKTMIYLRLSAATVNGLHLKPETDFSAEVQFQLNRIPYCEWHYAIDKIADFRVIFPDTYLEPSIPWTPQSYLRGPLPLSQLTSEALESYRLLPGKGLCETSLVRLSNKRYANTWRSVTGIGKVELEEVNPHLRGGRVENHLGKTTPSSPDRDSNLDLPVLSSRAQHDMRVSQLRHRGGQWSEIQDSRLNLKQKEAVVAITTPVNCSLPPILIIGPFGTGKTYTLAQAIKQLLLQPDTRVLVCTHSNSAADLYIKDYLHPYVEAGHSEARPLRIYYHKRWVATVNHLVQKYCLVDLIGGVKTFRVPTLEDVLKHRVIVVTLSISMYLSTLGLPKGHFSHILLDEAAQAMECEAIMPLALANEDTRIVLAGDHMQLSPELFSQFAKERNLHVSLLERLYDHYPTTFPCKILLCENYRAHEAIIQFTSELFYDQKLISSGKQPRHDKFYPLTFFTTRGEDVQDINSTAFYNNSEVYEVVERVCELRKRWPPAWGKMDDQSIGIMTPYADQVLDMFNHCQIQPPVQSGVSLRGLKMCCKQFRAIFLSTVRTRRTCHSGTKPAPGGDEMDYGFLSNSKLLNTAITRAQSLVAVVGDPVALCSIGRCRKVWERFIEICNQNKSLFGITWSYLRSQLDGVELKKTYVLNPLAPEFVPRQFAGEPYIRLPSLLGPYGGVGPMLTAPYRFQVPPLPPYPCPMPFFYLPGPPPPPPPSASLYLRTPLFPPPPPGGAGPWALNYPLTSPPGRSTPVGWQANAVALAAVLKKKQEESARFPPGLGPSERKPALFAPAPQRPVPLGTDRDSYVPGGVISPASFPPHLNTTFNSYLDKVVLPHDPMGGKRGVGAGLDKAEQIQFLHNVHFPEKQALPPIPGHVLVNGHGPPLPHGDWCTLLPPNVSLGEMLESQPRQLEWYTHLMDTAGIEAATSFMELLNLGNMEGPRKTSSPPPALPDVVRTLEDLFNENNNPCQEMSFNTNPPSQLHNGSMHIQHLNRLNILPQALEEVQPVWHDNSPREIASAKPLILRELEASIMMASGRVPDNHPTFSPPPRTVEGWPARSGPLYQRQPPPPDNNPAPVHPLLDKPSVAGGSSGAFAGYARAAVSSLHQHDSAVFYPQPYLQEPQWRRQENGGEEEAGESAPGGATYASVVRAQKPALSTSLSDPGEERSGDPFTVLRALGSKGAAQGAPGLYHYFS</sequence>
<dbReference type="SUPFAM" id="SSF52540">
    <property type="entry name" value="P-loop containing nucleoside triphosphate hydrolases"/>
    <property type="match status" value="1"/>
</dbReference>